<evidence type="ECO:0000259" key="4">
    <source>
        <dbReference type="SMART" id="SM00198"/>
    </source>
</evidence>
<accession>A0A401NVY1</accession>
<comment type="caution">
    <text evidence="5">The sequence shown here is derived from an EMBL/GenBank/DDBJ whole genome shotgun (WGS) entry which is preliminary data.</text>
</comment>
<organism evidence="5 6">
    <name type="scientific">Scyliorhinus torazame</name>
    <name type="common">Cloudy catshark</name>
    <name type="synonym">Catulus torazame</name>
    <dbReference type="NCBI Taxonomy" id="75743"/>
    <lineage>
        <taxon>Eukaryota</taxon>
        <taxon>Metazoa</taxon>
        <taxon>Chordata</taxon>
        <taxon>Craniata</taxon>
        <taxon>Vertebrata</taxon>
        <taxon>Chondrichthyes</taxon>
        <taxon>Elasmobranchii</taxon>
        <taxon>Galeomorphii</taxon>
        <taxon>Galeoidea</taxon>
        <taxon>Carcharhiniformes</taxon>
        <taxon>Scyliorhinidae</taxon>
        <taxon>Scyliorhinus</taxon>
    </lineage>
</organism>
<reference evidence="5 6" key="1">
    <citation type="journal article" date="2018" name="Nat. Ecol. Evol.">
        <title>Shark genomes provide insights into elasmobranch evolution and the origin of vertebrates.</title>
        <authorList>
            <person name="Hara Y"/>
            <person name="Yamaguchi K"/>
            <person name="Onimaru K"/>
            <person name="Kadota M"/>
            <person name="Koyanagi M"/>
            <person name="Keeley SD"/>
            <person name="Tatsumi K"/>
            <person name="Tanaka K"/>
            <person name="Motone F"/>
            <person name="Kageyama Y"/>
            <person name="Nozu R"/>
            <person name="Adachi N"/>
            <person name="Nishimura O"/>
            <person name="Nakagawa R"/>
            <person name="Tanegashima C"/>
            <person name="Kiyatake I"/>
            <person name="Matsumoto R"/>
            <person name="Murakumo K"/>
            <person name="Nishida K"/>
            <person name="Terakita A"/>
            <person name="Kuratani S"/>
            <person name="Sato K"/>
            <person name="Hyodo S Kuraku.S."/>
        </authorList>
    </citation>
    <scope>NUCLEOTIDE SEQUENCE [LARGE SCALE GENOMIC DNA]</scope>
</reference>
<evidence type="ECO:0000256" key="1">
    <source>
        <dbReference type="SAM" id="MobiDB-lite"/>
    </source>
</evidence>
<feature type="domain" description="SCP" evidence="4">
    <location>
        <begin position="26"/>
        <end position="93"/>
    </location>
</feature>
<keyword evidence="2" id="KW-1133">Transmembrane helix</keyword>
<dbReference type="InterPro" id="IPR014044">
    <property type="entry name" value="CAP_dom"/>
</dbReference>
<dbReference type="InterPro" id="IPR035940">
    <property type="entry name" value="CAP_sf"/>
</dbReference>
<feature type="region of interest" description="Disordered" evidence="1">
    <location>
        <begin position="119"/>
        <end position="221"/>
    </location>
</feature>
<keyword evidence="6" id="KW-1185">Reference proteome</keyword>
<evidence type="ECO:0000256" key="2">
    <source>
        <dbReference type="SAM" id="Phobius"/>
    </source>
</evidence>
<keyword evidence="2" id="KW-0472">Membrane</keyword>
<dbReference type="Proteomes" id="UP000288216">
    <property type="component" value="Unassembled WGS sequence"/>
</dbReference>
<dbReference type="PROSITE" id="PS01010">
    <property type="entry name" value="CRISP_2"/>
    <property type="match status" value="1"/>
</dbReference>
<dbReference type="SMART" id="SM00198">
    <property type="entry name" value="SCP"/>
    <property type="match status" value="1"/>
</dbReference>
<dbReference type="AlphaFoldDB" id="A0A401NVY1"/>
<dbReference type="OrthoDB" id="337038at2759"/>
<evidence type="ECO:0000313" key="5">
    <source>
        <dbReference type="EMBL" id="GCB65012.1"/>
    </source>
</evidence>
<feature type="transmembrane region" description="Helical" evidence="2">
    <location>
        <begin position="221"/>
        <end position="240"/>
    </location>
</feature>
<dbReference type="Gene3D" id="3.40.33.10">
    <property type="entry name" value="CAP"/>
    <property type="match status" value="1"/>
</dbReference>
<feature type="compositionally biased region" description="Basic and acidic residues" evidence="1">
    <location>
        <begin position="127"/>
        <end position="141"/>
    </location>
</feature>
<feature type="compositionally biased region" description="Basic and acidic residues" evidence="1">
    <location>
        <begin position="149"/>
        <end position="215"/>
    </location>
</feature>
<protein>
    <recommendedName>
        <fullName evidence="4">SCP domain-containing protein</fullName>
    </recommendedName>
</protein>
<keyword evidence="3" id="KW-0732">Signal</keyword>
<gene>
    <name evidence="5" type="ORF">scyTo_0000359</name>
</gene>
<name>A0A401NVY1_SCYTO</name>
<feature type="chain" id="PRO_5019044649" description="SCP domain-containing protein" evidence="3">
    <location>
        <begin position="23"/>
        <end position="242"/>
    </location>
</feature>
<dbReference type="InterPro" id="IPR018244">
    <property type="entry name" value="Allrgn_V5/Tpx1_CS"/>
</dbReference>
<proteinExistence type="predicted"/>
<dbReference type="GO" id="GO:0005576">
    <property type="term" value="C:extracellular region"/>
    <property type="evidence" value="ECO:0007669"/>
    <property type="project" value="InterPro"/>
</dbReference>
<dbReference type="SUPFAM" id="SSF55797">
    <property type="entry name" value="PR-1-like"/>
    <property type="match status" value="1"/>
</dbReference>
<evidence type="ECO:0000256" key="3">
    <source>
        <dbReference type="SAM" id="SignalP"/>
    </source>
</evidence>
<feature type="signal peptide" evidence="3">
    <location>
        <begin position="1"/>
        <end position="22"/>
    </location>
</feature>
<evidence type="ECO:0000313" key="6">
    <source>
        <dbReference type="Proteomes" id="UP000288216"/>
    </source>
</evidence>
<keyword evidence="2" id="KW-0812">Transmembrane</keyword>
<dbReference type="STRING" id="75743.A0A401NVY1"/>
<sequence length="242" mass="26777">MAAWSVTMALLVCLTFPEPVRPLSEAEKEDLVHVHNTYRSQVPDASSMLRMIVWANSNKVGCSSHSCDEVKGLEYKNLSLLVCNYLPPGNVVGEHPYKKGTPCSECPDGTKCIENLCTSEQEPETQPEPKLEAEPKSEPGTKLEPITEPETKLEPVTEPETKLEPVTEPEKKTEPKMELETVSKPEPKLQLERNSKLIQETDHKLGQKSKSDKSATDNGNLALPSGIILTFIMLLVFYSASS</sequence>
<dbReference type="EMBL" id="BFAA01000067">
    <property type="protein sequence ID" value="GCB65012.1"/>
    <property type="molecule type" value="Genomic_DNA"/>
</dbReference>